<protein>
    <recommendedName>
        <fullName evidence="3">Restriction endonuclease</fullName>
    </recommendedName>
</protein>
<organism evidence="1 2">
    <name type="scientific">Acinetobacter tandoii</name>
    <dbReference type="NCBI Taxonomy" id="202954"/>
    <lineage>
        <taxon>Bacteria</taxon>
        <taxon>Pseudomonadati</taxon>
        <taxon>Pseudomonadota</taxon>
        <taxon>Gammaproteobacteria</taxon>
        <taxon>Moraxellales</taxon>
        <taxon>Moraxellaceae</taxon>
        <taxon>Acinetobacter</taxon>
    </lineage>
</organism>
<gene>
    <name evidence="1" type="ORF">F4W09_02470</name>
</gene>
<name>A0A5N4WW84_9GAMM</name>
<comment type="caution">
    <text evidence="1">The sequence shown here is derived from an EMBL/GenBank/DDBJ whole genome shotgun (WGS) entry which is preliminary data.</text>
</comment>
<dbReference type="RefSeq" id="WP_151503910.1">
    <property type="nucleotide sequence ID" value="NZ_VXLD01000001.1"/>
</dbReference>
<proteinExistence type="predicted"/>
<evidence type="ECO:0008006" key="3">
    <source>
        <dbReference type="Google" id="ProtNLM"/>
    </source>
</evidence>
<dbReference type="EMBL" id="VXLD01000001">
    <property type="protein sequence ID" value="KAB1860003.1"/>
    <property type="molecule type" value="Genomic_DNA"/>
</dbReference>
<reference evidence="1 2" key="1">
    <citation type="submission" date="2019-09" db="EMBL/GenBank/DDBJ databases">
        <title>Draft genome sequence of Acinetobacter tandoii W4-4-4 isolated from environmental water sample.</title>
        <authorList>
            <person name="Wee S.K."/>
            <person name="Yan B."/>
            <person name="Mustaffa S.B."/>
            <person name="Yap E.P.H."/>
        </authorList>
    </citation>
    <scope>NUCLEOTIDE SEQUENCE [LARGE SCALE GENOMIC DNA]</scope>
    <source>
        <strain evidence="1 2">W4-4-4</strain>
    </source>
</reference>
<evidence type="ECO:0000313" key="1">
    <source>
        <dbReference type="EMBL" id="KAB1860003.1"/>
    </source>
</evidence>
<evidence type="ECO:0000313" key="2">
    <source>
        <dbReference type="Proteomes" id="UP000325788"/>
    </source>
</evidence>
<accession>A0A5N4WW84</accession>
<dbReference type="AlphaFoldDB" id="A0A5N4WW84"/>
<dbReference type="Proteomes" id="UP000325788">
    <property type="component" value="Unassembled WGS sequence"/>
</dbReference>
<sequence>MLDLRVRNHQDWEELSIYLGDQYYKRKDQLENGRFQLYGRTGQTQHGVDIFSKYHNRVIQCKYTNQLTLNDINKELKKSDSYPNQISHYLFTTTASRDLHVQNYIKNGAFHTRPNLTEFAIDVLYWDDVHSIDFVPNKLKLKYFPSLSFENQSGNLYQLFKNTISHYITLDDLKWLEQYDFSIGYIPEDNYNKFLNLYYESDRAKSNISLIKGKRDALSKTYNIGFEFFDELEIFIKEIRNNIIGENIDGNNVLFLDKNLFKDRYFKIIHNWKTNAKNLARSYREMVLDETPFP</sequence>